<dbReference type="Pfam" id="PF14697">
    <property type="entry name" value="Fer4_21"/>
    <property type="match status" value="1"/>
</dbReference>
<evidence type="ECO:0000256" key="2">
    <source>
        <dbReference type="ARBA" id="ARBA00022723"/>
    </source>
</evidence>
<evidence type="ECO:0000256" key="3">
    <source>
        <dbReference type="ARBA" id="ARBA00023004"/>
    </source>
</evidence>
<feature type="domain" description="4Fe-4S ferredoxin-type" evidence="5">
    <location>
        <begin position="218"/>
        <end position="249"/>
    </location>
</feature>
<sequence length="481" mass="53716">MIVTDIKKCRTYEECENCKNKEISKCMEVCLTNAIKMIDGKAFSCITCGTCAKECPTGAIKKNEYGGYYVNRKLCTGCGICKNVCPIDIIDIREDSTGKSYPTGMCVMCGLCTTECPYNARLYFDPSSLKNTKNKMLMERYSTIFKMMGKTYEFPEPKHVKIVKPAERKLRHSISIDSEKCVDCGKCVYLCPKDTIIEAEIIDGCTRCNICKEVCPVDAIEYGEVTENCILCGNCISKCPKDVLEISEFKVVKTKEDVKASPEKHCINCGLCVDKCPSNALRFENGKILYDPKTCTLCNTCVKECPQGVRINKGEFVDGGCVLCELCIKECPEDAISIKERSKFTSIDKEECIACGTCSMVCPNDAITVVIDSLNFSGNKVHSKVIFNDNCVICEKCAIHCPRDVIENTSGHKKVVDRENSYIRTDNDYCVKCGLCTIICPNDAIDKGEINTEKCEYCSACVNICPTRAIRIYRTWNEKTK</sequence>
<evidence type="ECO:0000313" key="7">
    <source>
        <dbReference type="Proteomes" id="UP000264208"/>
    </source>
</evidence>
<protein>
    <submittedName>
        <fullName evidence="6">Putative polyferredoxin EhbK</fullName>
    </submittedName>
</protein>
<dbReference type="InterPro" id="IPR017896">
    <property type="entry name" value="4Fe4S_Fe-S-bd"/>
</dbReference>
<dbReference type="PROSITE" id="PS00198">
    <property type="entry name" value="4FE4S_FER_1"/>
    <property type="match status" value="8"/>
</dbReference>
<feature type="domain" description="4Fe-4S ferredoxin-type" evidence="5">
    <location>
        <begin position="421"/>
        <end position="450"/>
    </location>
</feature>
<feature type="domain" description="4Fe-4S ferredoxin-type" evidence="5">
    <location>
        <begin position="256"/>
        <end position="286"/>
    </location>
</feature>
<feature type="domain" description="4Fe-4S ferredoxin-type" evidence="5">
    <location>
        <begin position="97"/>
        <end position="127"/>
    </location>
</feature>
<dbReference type="InterPro" id="IPR050157">
    <property type="entry name" value="PSI_iron-sulfur_center"/>
</dbReference>
<name>A0A2Z5PEL0_METMI</name>
<dbReference type="Gene3D" id="3.30.70.20">
    <property type="match status" value="7"/>
</dbReference>
<dbReference type="PANTHER" id="PTHR24960:SF79">
    <property type="entry name" value="PHOTOSYSTEM I IRON-SULFUR CENTER"/>
    <property type="match status" value="1"/>
</dbReference>
<reference evidence="6 7" key="1">
    <citation type="submission" date="2009-06" db="EMBL/GenBank/DDBJ databases">
        <title>Molecular Evidence for Microbiologically Influenced Corrosion from genome of Methanogen.</title>
        <authorList>
            <person name="Ito N."/>
            <person name="Tsurumaru H."/>
            <person name="Shimizu A."/>
            <person name="Harada T."/>
            <person name="Hosoyama A."/>
            <person name="Horikawa H."/>
            <person name="Wakai S."/>
            <person name="Sasaki K."/>
            <person name="Nishijima K."/>
            <person name="Ataku H."/>
            <person name="Yamazaki J."/>
            <person name="Mise M."/>
            <person name="Yamazaki S."/>
            <person name="Tanikawa S."/>
            <person name="Harayama S."/>
            <person name="Fujita N."/>
        </authorList>
    </citation>
    <scope>NUCLEOTIDE SEQUENCE [LARGE SCALE GENOMIC DNA]</scope>
    <source>
        <strain evidence="7">KA1 ( NBRC 102054)</strain>
    </source>
</reference>
<feature type="domain" description="4Fe-4S ferredoxin-type" evidence="5">
    <location>
        <begin position="287"/>
        <end position="309"/>
    </location>
</feature>
<dbReference type="EMBL" id="AP011526">
    <property type="protein sequence ID" value="BAP61972.1"/>
    <property type="molecule type" value="Genomic_DNA"/>
</dbReference>
<dbReference type="RefSeq" id="WP_146778473.1">
    <property type="nucleotide sequence ID" value="NZ_AP011526.1"/>
</dbReference>
<dbReference type="GO" id="GO:0016491">
    <property type="term" value="F:oxidoreductase activity"/>
    <property type="evidence" value="ECO:0007669"/>
    <property type="project" value="UniProtKB-ARBA"/>
</dbReference>
<dbReference type="GO" id="GO:0051539">
    <property type="term" value="F:4 iron, 4 sulfur cluster binding"/>
    <property type="evidence" value="ECO:0007669"/>
    <property type="project" value="UniProtKB-KW"/>
</dbReference>
<evidence type="ECO:0000259" key="5">
    <source>
        <dbReference type="PROSITE" id="PS51379"/>
    </source>
</evidence>
<evidence type="ECO:0000256" key="1">
    <source>
        <dbReference type="ARBA" id="ARBA00022485"/>
    </source>
</evidence>
<keyword evidence="1" id="KW-0004">4Fe-4S</keyword>
<accession>A0A2Z5PEL0</accession>
<dbReference type="InterPro" id="IPR017900">
    <property type="entry name" value="4Fe4S_Fe_S_CS"/>
</dbReference>
<dbReference type="Pfam" id="PF13187">
    <property type="entry name" value="Fer4_9"/>
    <property type="match status" value="1"/>
</dbReference>
<dbReference type="SUPFAM" id="SSF54862">
    <property type="entry name" value="4Fe-4S ferredoxins"/>
    <property type="match status" value="4"/>
</dbReference>
<dbReference type="PROSITE" id="PS51379">
    <property type="entry name" value="4FE4S_FER_2"/>
    <property type="match status" value="12"/>
</dbReference>
<dbReference type="Proteomes" id="UP000264208">
    <property type="component" value="Chromosome"/>
</dbReference>
<feature type="domain" description="4Fe-4S ferredoxin-type" evidence="5">
    <location>
        <begin position="382"/>
        <end position="411"/>
    </location>
</feature>
<keyword evidence="2" id="KW-0479">Metal-binding</keyword>
<gene>
    <name evidence="6" type="primary">ehbK</name>
    <name evidence="6" type="ORF">MMKA1_18550</name>
</gene>
<feature type="domain" description="4Fe-4S ferredoxin-type" evidence="5">
    <location>
        <begin position="34"/>
        <end position="65"/>
    </location>
</feature>
<dbReference type="Pfam" id="PF13237">
    <property type="entry name" value="Fer4_10"/>
    <property type="match status" value="1"/>
</dbReference>
<feature type="domain" description="4Fe-4S ferredoxin-type" evidence="5">
    <location>
        <begin position="66"/>
        <end position="95"/>
    </location>
</feature>
<dbReference type="GeneID" id="41280265"/>
<dbReference type="Pfam" id="PF00037">
    <property type="entry name" value="Fer4"/>
    <property type="match status" value="3"/>
</dbReference>
<organism evidence="6 7">
    <name type="scientific">Methanococcus maripaludis KA1</name>
    <dbReference type="NCBI Taxonomy" id="637914"/>
    <lineage>
        <taxon>Archaea</taxon>
        <taxon>Methanobacteriati</taxon>
        <taxon>Methanobacteriota</taxon>
        <taxon>Methanomada group</taxon>
        <taxon>Methanococci</taxon>
        <taxon>Methanococcales</taxon>
        <taxon>Methanococcaceae</taxon>
        <taxon>Methanococcus</taxon>
    </lineage>
</organism>
<keyword evidence="3" id="KW-0408">Iron</keyword>
<feature type="domain" description="4Fe-4S ferredoxin-type" evidence="5">
    <location>
        <begin position="313"/>
        <end position="341"/>
    </location>
</feature>
<evidence type="ECO:0000256" key="4">
    <source>
        <dbReference type="ARBA" id="ARBA00023014"/>
    </source>
</evidence>
<dbReference type="GO" id="GO:0046872">
    <property type="term" value="F:metal ion binding"/>
    <property type="evidence" value="ECO:0007669"/>
    <property type="project" value="UniProtKB-KW"/>
</dbReference>
<evidence type="ECO:0000313" key="6">
    <source>
        <dbReference type="EMBL" id="BAP61972.1"/>
    </source>
</evidence>
<dbReference type="PANTHER" id="PTHR24960">
    <property type="entry name" value="PHOTOSYSTEM I IRON-SULFUR CENTER-RELATED"/>
    <property type="match status" value="1"/>
</dbReference>
<dbReference type="KEGG" id="mmak:MMKA1_18550"/>
<dbReference type="CDD" id="cd10549">
    <property type="entry name" value="MtMvhB_like"/>
    <property type="match status" value="1"/>
</dbReference>
<feature type="domain" description="4Fe-4S ferredoxin-type" evidence="5">
    <location>
        <begin position="451"/>
        <end position="475"/>
    </location>
</feature>
<feature type="domain" description="4Fe-4S ferredoxin-type" evidence="5">
    <location>
        <begin position="343"/>
        <end position="372"/>
    </location>
</feature>
<keyword evidence="4" id="KW-0411">Iron-sulfur</keyword>
<dbReference type="Pfam" id="PF12838">
    <property type="entry name" value="Fer4_7"/>
    <property type="match status" value="2"/>
</dbReference>
<dbReference type="AlphaFoldDB" id="A0A2Z5PEL0"/>
<proteinExistence type="predicted"/>
<feature type="domain" description="4Fe-4S ferredoxin-type" evidence="5">
    <location>
        <begin position="172"/>
        <end position="201"/>
    </location>
</feature>